<dbReference type="Pfam" id="PF00307">
    <property type="entry name" value="CH"/>
    <property type="match status" value="1"/>
</dbReference>
<feature type="non-terminal residue" evidence="3">
    <location>
        <position position="1"/>
    </location>
</feature>
<sequence length="188" mass="20655">MKPMMDRQGKEYPSTSSDVYEPTLVTNARQRASLIEWINSVLPDTSLSINASDEELRAFLLDGTVLCRILNKLRLGSVTECGASNHSSESRSENVSKFLAAMDQIGLPREQFMPNVGGYNLHNSNSVNNSESDASMKWKRLGERLGNGVGSIQETSPRAYPSAPSGEERRKGGSDSKFQRALRSPVMA</sequence>
<dbReference type="InterPro" id="IPR036872">
    <property type="entry name" value="CH_dom_sf"/>
</dbReference>
<dbReference type="Proteomes" id="UP001187471">
    <property type="component" value="Unassembled WGS sequence"/>
</dbReference>
<gene>
    <name evidence="3" type="ORF">RJ640_023979</name>
</gene>
<evidence type="ECO:0000313" key="3">
    <source>
        <dbReference type="EMBL" id="KAK2967388.1"/>
    </source>
</evidence>
<dbReference type="SUPFAM" id="SSF47576">
    <property type="entry name" value="Calponin-homology domain, CH-domain"/>
    <property type="match status" value="1"/>
</dbReference>
<dbReference type="InterPro" id="IPR001715">
    <property type="entry name" value="CH_dom"/>
</dbReference>
<dbReference type="PRINTS" id="PR00888">
    <property type="entry name" value="SM22CALPONIN"/>
</dbReference>
<name>A0AA88QIW4_9ASTE</name>
<evidence type="ECO:0000259" key="2">
    <source>
        <dbReference type="PROSITE" id="PS50021"/>
    </source>
</evidence>
<dbReference type="InterPro" id="IPR003096">
    <property type="entry name" value="SM22_calponin"/>
</dbReference>
<dbReference type="EMBL" id="JAVXUO010003020">
    <property type="protein sequence ID" value="KAK2967388.1"/>
    <property type="molecule type" value="Genomic_DNA"/>
</dbReference>
<evidence type="ECO:0000313" key="4">
    <source>
        <dbReference type="Proteomes" id="UP001187471"/>
    </source>
</evidence>
<dbReference type="AlphaFoldDB" id="A0AA88QIW4"/>
<dbReference type="Gene3D" id="1.10.418.10">
    <property type="entry name" value="Calponin-like domain"/>
    <property type="match status" value="1"/>
</dbReference>
<dbReference type="PROSITE" id="PS50021">
    <property type="entry name" value="CH"/>
    <property type="match status" value="1"/>
</dbReference>
<evidence type="ECO:0000256" key="1">
    <source>
        <dbReference type="SAM" id="MobiDB-lite"/>
    </source>
</evidence>
<reference evidence="3" key="1">
    <citation type="submission" date="2022-12" db="EMBL/GenBank/DDBJ databases">
        <title>Draft genome assemblies for two species of Escallonia (Escalloniales).</title>
        <authorList>
            <person name="Chanderbali A."/>
            <person name="Dervinis C."/>
            <person name="Anghel I."/>
            <person name="Soltis D."/>
            <person name="Soltis P."/>
            <person name="Zapata F."/>
        </authorList>
    </citation>
    <scope>NUCLEOTIDE SEQUENCE</scope>
    <source>
        <strain evidence="3">UCBG92.1500</strain>
        <tissue evidence="3">Leaf</tissue>
    </source>
</reference>
<comment type="caution">
    <text evidence="3">The sequence shown here is derived from an EMBL/GenBank/DDBJ whole genome shotgun (WGS) entry which is preliminary data.</text>
</comment>
<keyword evidence="4" id="KW-1185">Reference proteome</keyword>
<feature type="region of interest" description="Disordered" evidence="1">
    <location>
        <begin position="146"/>
        <end position="188"/>
    </location>
</feature>
<protein>
    <recommendedName>
        <fullName evidence="2">Calponin-homology (CH) domain-containing protein</fullName>
    </recommendedName>
</protein>
<accession>A0AA88QIW4</accession>
<feature type="domain" description="Calponin-homology (CH)" evidence="2">
    <location>
        <begin position="28"/>
        <end position="141"/>
    </location>
</feature>
<organism evidence="3 4">
    <name type="scientific">Escallonia rubra</name>
    <dbReference type="NCBI Taxonomy" id="112253"/>
    <lineage>
        <taxon>Eukaryota</taxon>
        <taxon>Viridiplantae</taxon>
        <taxon>Streptophyta</taxon>
        <taxon>Embryophyta</taxon>
        <taxon>Tracheophyta</taxon>
        <taxon>Spermatophyta</taxon>
        <taxon>Magnoliopsida</taxon>
        <taxon>eudicotyledons</taxon>
        <taxon>Gunneridae</taxon>
        <taxon>Pentapetalae</taxon>
        <taxon>asterids</taxon>
        <taxon>campanulids</taxon>
        <taxon>Escalloniales</taxon>
        <taxon>Escalloniaceae</taxon>
        <taxon>Escallonia</taxon>
    </lineage>
</organism>
<proteinExistence type="predicted"/>
<feature type="compositionally biased region" description="Basic and acidic residues" evidence="1">
    <location>
        <begin position="166"/>
        <end position="178"/>
    </location>
</feature>